<dbReference type="HOGENOM" id="CLU_2724003_0_0_1"/>
<organism evidence="2 3">
    <name type="scientific">Trichosporon asahii var. asahii (strain ATCC 90039 / CBS 2479 / JCM 2466 / KCTC 7840 / NBRC 103889/ NCYC 2677 / UAMH 7654)</name>
    <name type="common">Yeast</name>
    <dbReference type="NCBI Taxonomy" id="1186058"/>
    <lineage>
        <taxon>Eukaryota</taxon>
        <taxon>Fungi</taxon>
        <taxon>Dikarya</taxon>
        <taxon>Basidiomycota</taxon>
        <taxon>Agaricomycotina</taxon>
        <taxon>Tremellomycetes</taxon>
        <taxon>Trichosporonales</taxon>
        <taxon>Trichosporonaceae</taxon>
        <taxon>Trichosporon</taxon>
    </lineage>
</organism>
<reference evidence="2 3" key="1">
    <citation type="journal article" date="2012" name="Eukaryot. Cell">
        <title>Draft genome sequence of CBS 2479, the standard type strain of Trichosporon asahii.</title>
        <authorList>
            <person name="Yang R.Y."/>
            <person name="Li H.T."/>
            <person name="Zhu H."/>
            <person name="Zhou G.P."/>
            <person name="Wang M."/>
            <person name="Wang L."/>
        </authorList>
    </citation>
    <scope>NUCLEOTIDE SEQUENCE [LARGE SCALE GENOMIC DNA]</scope>
    <source>
        <strain evidence="3">ATCC 90039 / CBS 2479 / JCM 2466 / KCTC 7840 / NCYC 2677 / UAMH 7654</strain>
    </source>
</reference>
<protein>
    <submittedName>
        <fullName evidence="2">Uncharacterized protein</fullName>
    </submittedName>
</protein>
<comment type="caution">
    <text evidence="2">The sequence shown here is derived from an EMBL/GenBank/DDBJ whole genome shotgun (WGS) entry which is preliminary data.</text>
</comment>
<feature type="compositionally biased region" description="Polar residues" evidence="1">
    <location>
        <begin position="1"/>
        <end position="26"/>
    </location>
</feature>
<dbReference type="KEGG" id="tasa:A1Q1_03750"/>
<dbReference type="AlphaFoldDB" id="J4U9T6"/>
<evidence type="ECO:0000256" key="1">
    <source>
        <dbReference type="SAM" id="MobiDB-lite"/>
    </source>
</evidence>
<gene>
    <name evidence="2" type="ORF">A1Q1_03750</name>
</gene>
<feature type="region of interest" description="Disordered" evidence="1">
    <location>
        <begin position="1"/>
        <end position="35"/>
    </location>
</feature>
<dbReference type="Proteomes" id="UP000002748">
    <property type="component" value="Unassembled WGS sequence"/>
</dbReference>
<proteinExistence type="predicted"/>
<evidence type="ECO:0000313" key="3">
    <source>
        <dbReference type="Proteomes" id="UP000002748"/>
    </source>
</evidence>
<dbReference type="EMBL" id="ALBS01000244">
    <property type="protein sequence ID" value="EJT47435.1"/>
    <property type="molecule type" value="Genomic_DNA"/>
</dbReference>
<dbReference type="VEuPathDB" id="FungiDB:A1Q1_03750"/>
<accession>J4U9T6</accession>
<name>J4U9T6_TRIAS</name>
<evidence type="ECO:0000313" key="2">
    <source>
        <dbReference type="EMBL" id="EJT47435.1"/>
    </source>
</evidence>
<dbReference type="RefSeq" id="XP_014178620.1">
    <property type="nucleotide sequence ID" value="XM_014323145.1"/>
</dbReference>
<dbReference type="GeneID" id="25987263"/>
<dbReference type="OrthoDB" id="24630at2759"/>
<sequence length="72" mass="7375">MQQPTPKTAATNSSPPALTHSGSPTPGITVPATPAEGEICTPLHALYAFDVLAAKLEGRKHVPAPFSNAADK</sequence>